<accession>A0ABN8UC55</accession>
<organism evidence="1 2">
    <name type="scientific">Paenibacillus melissococcoides</name>
    <dbReference type="NCBI Taxonomy" id="2912268"/>
    <lineage>
        <taxon>Bacteria</taxon>
        <taxon>Bacillati</taxon>
        <taxon>Bacillota</taxon>
        <taxon>Bacilli</taxon>
        <taxon>Bacillales</taxon>
        <taxon>Paenibacillaceae</taxon>
        <taxon>Paenibacillus</taxon>
    </lineage>
</organism>
<name>A0ABN8UC55_9BACL</name>
<gene>
    <name evidence="1" type="ORF">WJ0W_005948</name>
</gene>
<protein>
    <submittedName>
        <fullName evidence="1">Uncharacterized protein</fullName>
    </submittedName>
</protein>
<proteinExistence type="predicted"/>
<evidence type="ECO:0000313" key="2">
    <source>
        <dbReference type="Proteomes" id="UP001154322"/>
    </source>
</evidence>
<keyword evidence="2" id="KW-1185">Reference proteome</keyword>
<dbReference type="RefSeq" id="WP_213427519.1">
    <property type="nucleotide sequence ID" value="NZ_AP031286.1"/>
</dbReference>
<comment type="caution">
    <text evidence="1">The sequence shown here is derived from an EMBL/GenBank/DDBJ whole genome shotgun (WGS) entry which is preliminary data.</text>
</comment>
<sequence length="223" mass="25244">MKTIQWKDSSASEIISLFEVIQKHGALCNLEFWTTDALERDPYLESLFTIAPQPVKAEYLESDNTERAAGTVVIYLGESEFGFNVSDVEFSSHISKHRIEIMISSRLYDVNFESGVLPCEAIQEARDYLDTKGVGPLQMNEHEEALIRFIRTLDLDDLEEAKEGIFIKAGDAGGDSVQLKRVGEKMKARKARVQEERLDKLARLLCATNGVYRNQYGILHPIQ</sequence>
<dbReference type="Proteomes" id="UP001154322">
    <property type="component" value="Unassembled WGS sequence"/>
</dbReference>
<dbReference type="EMBL" id="CALYLO010000012">
    <property type="protein sequence ID" value="CAH8248764.1"/>
    <property type="molecule type" value="Genomic_DNA"/>
</dbReference>
<reference evidence="1" key="1">
    <citation type="submission" date="2022-06" db="EMBL/GenBank/DDBJ databases">
        <authorList>
            <person name="Dietemann V."/>
            <person name="Ory F."/>
            <person name="Dainat B."/>
            <person name="Oberhansli S."/>
        </authorList>
    </citation>
    <scope>NUCLEOTIDE SEQUENCE</scope>
    <source>
        <strain evidence="1">Ena-SAMPLE-TAB-26-04-2022-14:26:32:270-5432</strain>
    </source>
</reference>
<evidence type="ECO:0000313" key="1">
    <source>
        <dbReference type="EMBL" id="CAH8248764.1"/>
    </source>
</evidence>